<dbReference type="HAMAP" id="MF_00275">
    <property type="entry name" value="KdpA"/>
    <property type="match status" value="1"/>
</dbReference>
<keyword evidence="3 9" id="KW-0633">Potassium transport</keyword>
<comment type="subunit">
    <text evidence="9">The system is composed of three essential subunits: KdpA, KdpB and KdpC.</text>
</comment>
<evidence type="ECO:0000256" key="4">
    <source>
        <dbReference type="ARBA" id="ARBA00022692"/>
    </source>
</evidence>
<evidence type="ECO:0000256" key="1">
    <source>
        <dbReference type="ARBA" id="ARBA00022448"/>
    </source>
</evidence>
<keyword evidence="5 9" id="KW-0630">Potassium</keyword>
<sequence length="559" mass="58261">MDSAGTLQIALYLVILTAATPILGGYMARVFGNGPAPFDRALGPVERGVYRLCGVDPRAEQHWTGYAASLLAFNLLGLLLLYALLRLQDWLPLNPQGMAGMDPDLAFNTAVSFATNTNWQAYGGEAALGYLAQMAGLTVQNFVSAATGIAVLMALIRGFARRGSRTVGNFWADLVRGTLYLLLPLAFAMALFLVWQGVPQNLDAYFTAETVEGGRQLIAQGPAASQVAIKQIGSNGGGFFGVNSAHPYENPTPASNLVQMLFLLLVAAGLTDSFGRMVGDRRQGRAIFAAMAIMLVAGIAVAVWSEAGNMEGKEVRFGIANSALWAVATTAASNGSVNAMHDSFMPLGGMVAMVNMMLGEVVFGGVGAGLYGMMIFVLLAVFIAGLMVGRTPEYLGKKIEAREIKLAMIAALTVPFGVLGLSSLSLVVPGAAASIQEPGPHGLSELLYAYASGTGNNGSAFGGFGADTLFHNTAIGFAMLFGRFLVILPVLAIAGSLAAKKTLPESAGTFPTHGPLFVALLVGTVLIVGGLTFFPALSLGPVAEHLALARGAPFADMNR</sequence>
<accession>A0ABX7B7M2</accession>
<keyword evidence="11" id="KW-1185">Reference proteome</keyword>
<gene>
    <name evidence="9 10" type="primary">kdpA</name>
    <name evidence="10" type="ORF">IGS68_25710</name>
</gene>
<dbReference type="NCBIfam" id="TIGR00680">
    <property type="entry name" value="kdpA"/>
    <property type="match status" value="1"/>
</dbReference>
<evidence type="ECO:0000256" key="7">
    <source>
        <dbReference type="ARBA" id="ARBA00023065"/>
    </source>
</evidence>
<keyword evidence="8 9" id="KW-0472">Membrane</keyword>
<dbReference type="InterPro" id="IPR004623">
    <property type="entry name" value="KdpA"/>
</dbReference>
<evidence type="ECO:0000256" key="2">
    <source>
        <dbReference type="ARBA" id="ARBA00022475"/>
    </source>
</evidence>
<name>A0ABX7B7M2_9PROT</name>
<dbReference type="RefSeq" id="WP_201075465.1">
    <property type="nucleotide sequence ID" value="NZ_CP067420.1"/>
</dbReference>
<evidence type="ECO:0000256" key="9">
    <source>
        <dbReference type="HAMAP-Rule" id="MF_00275"/>
    </source>
</evidence>
<keyword evidence="2 9" id="KW-1003">Cell membrane</keyword>
<comment type="function">
    <text evidence="9">Part of the high-affinity ATP-driven potassium transport (or Kdp) system, which catalyzes the hydrolysis of ATP coupled with the electrogenic transport of potassium into the cytoplasm. This subunit binds the extracellular potassium ions and delivers the ions to the membrane domain of KdpB through an intramembrane tunnel.</text>
</comment>
<feature type="transmembrane region" description="Helical" evidence="9">
    <location>
        <begin position="142"/>
        <end position="159"/>
    </location>
</feature>
<feature type="transmembrane region" description="Helical" evidence="9">
    <location>
        <begin position="369"/>
        <end position="388"/>
    </location>
</feature>
<dbReference type="Proteomes" id="UP000595197">
    <property type="component" value="Chromosome"/>
</dbReference>
<evidence type="ECO:0000256" key="5">
    <source>
        <dbReference type="ARBA" id="ARBA00022958"/>
    </source>
</evidence>
<evidence type="ECO:0000256" key="3">
    <source>
        <dbReference type="ARBA" id="ARBA00022538"/>
    </source>
</evidence>
<evidence type="ECO:0000256" key="6">
    <source>
        <dbReference type="ARBA" id="ARBA00022989"/>
    </source>
</evidence>
<feature type="transmembrane region" description="Helical" evidence="9">
    <location>
        <begin position="474"/>
        <end position="495"/>
    </location>
</feature>
<protein>
    <recommendedName>
        <fullName evidence="9">Potassium-transporting ATPase potassium-binding subunit</fullName>
    </recommendedName>
    <alternativeName>
        <fullName evidence="9">ATP phosphohydrolase [potassium-transporting] A chain</fullName>
    </alternativeName>
    <alternativeName>
        <fullName evidence="9">Potassium-binding and translocating subunit A</fullName>
    </alternativeName>
    <alternativeName>
        <fullName evidence="9">Potassium-translocating ATPase A chain</fullName>
    </alternativeName>
</protein>
<dbReference type="PANTHER" id="PTHR30607">
    <property type="entry name" value="POTASSIUM-TRANSPORTING ATPASE A CHAIN"/>
    <property type="match status" value="1"/>
</dbReference>
<feature type="transmembrane region" description="Helical" evidence="9">
    <location>
        <begin position="179"/>
        <end position="198"/>
    </location>
</feature>
<dbReference type="PANTHER" id="PTHR30607:SF2">
    <property type="entry name" value="POTASSIUM-TRANSPORTING ATPASE POTASSIUM-BINDING SUBUNIT"/>
    <property type="match status" value="1"/>
</dbReference>
<proteinExistence type="inferred from homology"/>
<keyword evidence="7 9" id="KW-0406">Ion transport</keyword>
<comment type="similarity">
    <text evidence="9">Belongs to the KdpA family.</text>
</comment>
<comment type="subcellular location">
    <subcellularLocation>
        <location evidence="9">Cell membrane</location>
        <topology evidence="9">Multi-pass membrane protein</topology>
    </subcellularLocation>
</comment>
<evidence type="ECO:0000256" key="8">
    <source>
        <dbReference type="ARBA" id="ARBA00023136"/>
    </source>
</evidence>
<feature type="transmembrane region" description="Helical" evidence="9">
    <location>
        <begin position="516"/>
        <end position="537"/>
    </location>
</feature>
<keyword evidence="4 9" id="KW-0812">Transmembrane</keyword>
<keyword evidence="6 9" id="KW-1133">Transmembrane helix</keyword>
<evidence type="ECO:0000313" key="10">
    <source>
        <dbReference type="EMBL" id="QQP89343.1"/>
    </source>
</evidence>
<dbReference type="PIRSF" id="PIRSF001294">
    <property type="entry name" value="K_ATPaseA"/>
    <property type="match status" value="1"/>
</dbReference>
<dbReference type="Pfam" id="PF03814">
    <property type="entry name" value="KdpA"/>
    <property type="match status" value="1"/>
</dbReference>
<feature type="transmembrane region" description="Helical" evidence="9">
    <location>
        <begin position="409"/>
        <end position="435"/>
    </location>
</feature>
<keyword evidence="1 9" id="KW-0813">Transport</keyword>
<dbReference type="EMBL" id="CP067420">
    <property type="protein sequence ID" value="QQP89343.1"/>
    <property type="molecule type" value="Genomic_DNA"/>
</dbReference>
<reference evidence="10" key="1">
    <citation type="submission" date="2021-02" db="EMBL/GenBank/DDBJ databases">
        <title>Skermanella TT6 skin isolate.</title>
        <authorList>
            <person name="Lee K."/>
            <person name="Ganzorig M."/>
        </authorList>
    </citation>
    <scope>NUCLEOTIDE SEQUENCE</scope>
    <source>
        <strain evidence="10">TT6</strain>
    </source>
</reference>
<feature type="transmembrane region" description="Helical" evidence="9">
    <location>
        <begin position="66"/>
        <end position="85"/>
    </location>
</feature>
<evidence type="ECO:0000313" key="11">
    <source>
        <dbReference type="Proteomes" id="UP000595197"/>
    </source>
</evidence>
<feature type="transmembrane region" description="Helical" evidence="9">
    <location>
        <begin position="257"/>
        <end position="274"/>
    </location>
</feature>
<feature type="transmembrane region" description="Helical" evidence="9">
    <location>
        <begin position="286"/>
        <end position="305"/>
    </location>
</feature>
<organism evidence="10 11">
    <name type="scientific">Skermanella cutis</name>
    <dbReference type="NCBI Taxonomy" id="2775420"/>
    <lineage>
        <taxon>Bacteria</taxon>
        <taxon>Pseudomonadati</taxon>
        <taxon>Pseudomonadota</taxon>
        <taxon>Alphaproteobacteria</taxon>
        <taxon>Rhodospirillales</taxon>
        <taxon>Azospirillaceae</taxon>
        <taxon>Skermanella</taxon>
    </lineage>
</organism>
<feature type="transmembrane region" description="Helical" evidence="9">
    <location>
        <begin position="9"/>
        <end position="28"/>
    </location>
</feature>